<name>A0A4Z1F334_9HELO</name>
<dbReference type="PANTHER" id="PTHR35910">
    <property type="entry name" value="2EXR DOMAIN-CONTAINING PROTEIN"/>
    <property type="match status" value="1"/>
</dbReference>
<dbReference type="Pfam" id="PF20150">
    <property type="entry name" value="2EXR"/>
    <property type="match status" value="1"/>
</dbReference>
<dbReference type="Proteomes" id="UP000297777">
    <property type="component" value="Unassembled WGS sequence"/>
</dbReference>
<feature type="region of interest" description="Disordered" evidence="1">
    <location>
        <begin position="1"/>
        <end position="39"/>
    </location>
</feature>
<evidence type="ECO:0000259" key="2">
    <source>
        <dbReference type="Pfam" id="PF20150"/>
    </source>
</evidence>
<gene>
    <name evidence="3" type="ORF">BTUL_0039g00640</name>
</gene>
<evidence type="ECO:0000313" key="4">
    <source>
        <dbReference type="Proteomes" id="UP000297777"/>
    </source>
</evidence>
<feature type="domain" description="2EXR" evidence="2">
    <location>
        <begin position="50"/>
        <end position="165"/>
    </location>
</feature>
<dbReference type="InterPro" id="IPR045518">
    <property type="entry name" value="2EXR"/>
</dbReference>
<keyword evidence="4" id="KW-1185">Reference proteome</keyword>
<dbReference type="AlphaFoldDB" id="A0A4Z1F334"/>
<dbReference type="OrthoDB" id="3473305at2759"/>
<reference evidence="3 4" key="1">
    <citation type="submission" date="2017-12" db="EMBL/GenBank/DDBJ databases">
        <title>Comparative genomics of Botrytis spp.</title>
        <authorList>
            <person name="Valero-Jimenez C.A."/>
            <person name="Tapia P."/>
            <person name="Veloso J."/>
            <person name="Silva-Moreno E."/>
            <person name="Staats M."/>
            <person name="Valdes J.H."/>
            <person name="Van Kan J.A.L."/>
        </authorList>
    </citation>
    <scope>NUCLEOTIDE SEQUENCE [LARGE SCALE GENOMIC DNA]</scope>
    <source>
        <strain evidence="3 4">Bt9001</strain>
    </source>
</reference>
<dbReference type="EMBL" id="PQXH01000039">
    <property type="protein sequence ID" value="TGO15547.1"/>
    <property type="molecule type" value="Genomic_DNA"/>
</dbReference>
<sequence length="310" mass="35287">MSDQRNPQSSSSSGAKQSRKRARGKKSQAKKPRGVDKGTQTIVPPVLTEFTLFPNLPLEIRRQIWRSTFESRKVGLQSGAVGMTPPNQPRPPNYPFELPAKDHFLYGPPFPAPINHLPVAFVNRESRVETLSHYVRLFQDLHSSEKDGTDLKYPATIYFNPTLDVPKIFANKTQYAFNKMNLACQRLFPSYDSRAVEMLKSVRTVELVFMGFCTSDRWSFDMDACRDTFLMFENLEMIRVTDAIIHFDLNLLRGRNLDDNFNPNSPLGVAFRVDSLVRQYFGRPENYPSVNGNSITLLFNPGMILGPVDT</sequence>
<organism evidence="3 4">
    <name type="scientific">Botrytis tulipae</name>
    <dbReference type="NCBI Taxonomy" id="87230"/>
    <lineage>
        <taxon>Eukaryota</taxon>
        <taxon>Fungi</taxon>
        <taxon>Dikarya</taxon>
        <taxon>Ascomycota</taxon>
        <taxon>Pezizomycotina</taxon>
        <taxon>Leotiomycetes</taxon>
        <taxon>Helotiales</taxon>
        <taxon>Sclerotiniaceae</taxon>
        <taxon>Botrytis</taxon>
    </lineage>
</organism>
<evidence type="ECO:0000313" key="3">
    <source>
        <dbReference type="EMBL" id="TGO15547.1"/>
    </source>
</evidence>
<evidence type="ECO:0000256" key="1">
    <source>
        <dbReference type="SAM" id="MobiDB-lite"/>
    </source>
</evidence>
<proteinExistence type="predicted"/>
<feature type="compositionally biased region" description="Basic residues" evidence="1">
    <location>
        <begin position="17"/>
        <end position="32"/>
    </location>
</feature>
<dbReference type="PANTHER" id="PTHR35910:SF1">
    <property type="entry name" value="2EXR DOMAIN-CONTAINING PROTEIN"/>
    <property type="match status" value="1"/>
</dbReference>
<comment type="caution">
    <text evidence="3">The sequence shown here is derived from an EMBL/GenBank/DDBJ whole genome shotgun (WGS) entry which is preliminary data.</text>
</comment>
<accession>A0A4Z1F334</accession>
<protein>
    <recommendedName>
        <fullName evidence="2">2EXR domain-containing protein</fullName>
    </recommendedName>
</protein>